<dbReference type="Gene3D" id="1.20.1250.20">
    <property type="entry name" value="MFS general substrate transporter like domains"/>
    <property type="match status" value="1"/>
</dbReference>
<proteinExistence type="predicted"/>
<keyword evidence="2 5" id="KW-0812">Transmembrane</keyword>
<protein>
    <submittedName>
        <fullName evidence="6">Aspercryptin biosynthesis cluster C</fullName>
    </submittedName>
</protein>
<evidence type="ECO:0000256" key="2">
    <source>
        <dbReference type="ARBA" id="ARBA00022692"/>
    </source>
</evidence>
<feature type="transmembrane region" description="Helical" evidence="5">
    <location>
        <begin position="382"/>
        <end position="401"/>
    </location>
</feature>
<feature type="transmembrane region" description="Helical" evidence="5">
    <location>
        <begin position="407"/>
        <end position="431"/>
    </location>
</feature>
<sequence>MAADEVEIEPSGMIGAEEEESPLLRYDTNSSGGLNSTIQRTSFNVTAYFMMVHFLLAFCEMVLVAPLIKLFEQSLCLTYYNFPSGGVEESQCKELEIQRALATIRGWKSLFDTIPVRGSLSTDIPLVLLIAIPMGKLGDRYGRRRIMAWSLFGVALSLCEVFTVCMFQPEKRVISPDNSTGAFPKLFRLEFVWLSSILLLCGGGLNAASAYMWAMASESIPDDRSAELIGSFIAWGTLDISPWIPCGLAIGSLTLCLTLLLFTPDLRYAWKTISSPKPEEDNVDGPDNLKKQPSVNGILSALSNLNVLLMVPIFLVGTLRYTTLNILIQYASFQFGMKISTGATFYTQTAIVNIVLFLIFIPRITSLIQLRYKTSPEVIDLFLVRFSVFVMCVGCLCIGFAPSSKTLPIGIFVFSSGFGSRVAALSLISYWISDGAKATIYSSIVVLESLGHASGDPAMQQIFAASLLLPYFWHALPFFVAAVSARKPKCSTPE</sequence>
<evidence type="ECO:0000256" key="5">
    <source>
        <dbReference type="SAM" id="Phobius"/>
    </source>
</evidence>
<reference evidence="6" key="1">
    <citation type="submission" date="2019-07" db="EMBL/GenBank/DDBJ databases">
        <title>Hyphodiscus hymeniophilus genome sequencing and assembly.</title>
        <authorList>
            <person name="Kramer G."/>
            <person name="Nodwell J."/>
        </authorList>
    </citation>
    <scope>NUCLEOTIDE SEQUENCE</scope>
    <source>
        <strain evidence="6">ATCC 34498</strain>
    </source>
</reference>
<dbReference type="SUPFAM" id="SSF103473">
    <property type="entry name" value="MFS general substrate transporter"/>
    <property type="match status" value="1"/>
</dbReference>
<evidence type="ECO:0000256" key="1">
    <source>
        <dbReference type="ARBA" id="ARBA00004141"/>
    </source>
</evidence>
<feature type="transmembrane region" description="Helical" evidence="5">
    <location>
        <begin position="47"/>
        <end position="68"/>
    </location>
</feature>
<dbReference type="OrthoDB" id="194139at2759"/>
<feature type="transmembrane region" description="Helical" evidence="5">
    <location>
        <begin position="191"/>
        <end position="214"/>
    </location>
</feature>
<keyword evidence="7" id="KW-1185">Reference proteome</keyword>
<accession>A0A9P7B0B7</accession>
<keyword evidence="4 5" id="KW-0472">Membrane</keyword>
<comment type="subcellular location">
    <subcellularLocation>
        <location evidence="1">Membrane</location>
        <topology evidence="1">Multi-pass membrane protein</topology>
    </subcellularLocation>
</comment>
<organism evidence="6 7">
    <name type="scientific">Hyphodiscus hymeniophilus</name>
    <dbReference type="NCBI Taxonomy" id="353542"/>
    <lineage>
        <taxon>Eukaryota</taxon>
        <taxon>Fungi</taxon>
        <taxon>Dikarya</taxon>
        <taxon>Ascomycota</taxon>
        <taxon>Pezizomycotina</taxon>
        <taxon>Leotiomycetes</taxon>
        <taxon>Helotiales</taxon>
        <taxon>Hyphodiscaceae</taxon>
        <taxon>Hyphodiscus</taxon>
    </lineage>
</organism>
<evidence type="ECO:0000256" key="3">
    <source>
        <dbReference type="ARBA" id="ARBA00022989"/>
    </source>
</evidence>
<keyword evidence="3 5" id="KW-1133">Transmembrane helix</keyword>
<feature type="transmembrane region" description="Helical" evidence="5">
    <location>
        <begin position="146"/>
        <end position="167"/>
    </location>
</feature>
<evidence type="ECO:0000313" key="6">
    <source>
        <dbReference type="EMBL" id="KAG0652603.1"/>
    </source>
</evidence>
<dbReference type="AlphaFoldDB" id="A0A9P7B0B7"/>
<name>A0A9P7B0B7_9HELO</name>
<evidence type="ECO:0000313" key="7">
    <source>
        <dbReference type="Proteomes" id="UP000785200"/>
    </source>
</evidence>
<dbReference type="PANTHER" id="PTHR23507">
    <property type="entry name" value="ZGC:174356"/>
    <property type="match status" value="1"/>
</dbReference>
<dbReference type="GO" id="GO:0022857">
    <property type="term" value="F:transmembrane transporter activity"/>
    <property type="evidence" value="ECO:0007669"/>
    <property type="project" value="TreeGrafter"/>
</dbReference>
<dbReference type="EMBL" id="VNKQ01000002">
    <property type="protein sequence ID" value="KAG0652603.1"/>
    <property type="molecule type" value="Genomic_DNA"/>
</dbReference>
<evidence type="ECO:0000256" key="4">
    <source>
        <dbReference type="ARBA" id="ARBA00023136"/>
    </source>
</evidence>
<feature type="transmembrane region" description="Helical" evidence="5">
    <location>
        <begin position="339"/>
        <end position="361"/>
    </location>
</feature>
<gene>
    <name evidence="6" type="ORF">D0Z07_0460</name>
</gene>
<feature type="transmembrane region" description="Helical" evidence="5">
    <location>
        <begin position="461"/>
        <end position="483"/>
    </location>
</feature>
<dbReference type="PANTHER" id="PTHR23507:SF1">
    <property type="entry name" value="FI18259P1-RELATED"/>
    <property type="match status" value="1"/>
</dbReference>
<feature type="transmembrane region" description="Helical" evidence="5">
    <location>
        <begin position="240"/>
        <end position="262"/>
    </location>
</feature>
<feature type="transmembrane region" description="Helical" evidence="5">
    <location>
        <begin position="298"/>
        <end position="319"/>
    </location>
</feature>
<comment type="caution">
    <text evidence="6">The sequence shown here is derived from an EMBL/GenBank/DDBJ whole genome shotgun (WGS) entry which is preliminary data.</text>
</comment>
<dbReference type="InterPro" id="IPR036259">
    <property type="entry name" value="MFS_trans_sf"/>
</dbReference>
<dbReference type="GO" id="GO:0016020">
    <property type="term" value="C:membrane"/>
    <property type="evidence" value="ECO:0007669"/>
    <property type="project" value="UniProtKB-SubCell"/>
</dbReference>
<dbReference type="Proteomes" id="UP000785200">
    <property type="component" value="Unassembled WGS sequence"/>
</dbReference>